<proteinExistence type="predicted"/>
<dbReference type="Proteomes" id="UP000600547">
    <property type="component" value="Unassembled WGS sequence"/>
</dbReference>
<name>A0A8H9GR34_9DEIO</name>
<evidence type="ECO:0000313" key="1">
    <source>
        <dbReference type="EMBL" id="GGM51680.1"/>
    </source>
</evidence>
<accession>A0A8H9GR34</accession>
<reference evidence="2" key="1">
    <citation type="journal article" date="2019" name="Int. J. Syst. Evol. Microbiol.">
        <title>The Global Catalogue of Microorganisms (GCM) 10K type strain sequencing project: providing services to taxonomists for standard genome sequencing and annotation.</title>
        <authorList>
            <consortium name="The Broad Institute Genomics Platform"/>
            <consortium name="The Broad Institute Genome Sequencing Center for Infectious Disease"/>
            <person name="Wu L."/>
            <person name="Ma J."/>
        </authorList>
    </citation>
    <scope>NUCLEOTIDE SEQUENCE [LARGE SCALE GENOMIC DNA]</scope>
    <source>
        <strain evidence="2">JCM 31047</strain>
    </source>
</reference>
<keyword evidence="2" id="KW-1185">Reference proteome</keyword>
<dbReference type="EMBL" id="BMQG01000011">
    <property type="protein sequence ID" value="GGM51680.1"/>
    <property type="molecule type" value="Genomic_DNA"/>
</dbReference>
<evidence type="ECO:0000313" key="2">
    <source>
        <dbReference type="Proteomes" id="UP000600547"/>
    </source>
</evidence>
<dbReference type="AlphaFoldDB" id="A0A8H9GR34"/>
<comment type="caution">
    <text evidence="1">The sequence shown here is derived from an EMBL/GenBank/DDBJ whole genome shotgun (WGS) entry which is preliminary data.</text>
</comment>
<protein>
    <submittedName>
        <fullName evidence="1">Uncharacterized protein</fullName>
    </submittedName>
</protein>
<gene>
    <name evidence="1" type="ORF">GCM10008956_29670</name>
</gene>
<organism evidence="1 2">
    <name type="scientific">Deinococcus arenae</name>
    <dbReference type="NCBI Taxonomy" id="1452751"/>
    <lineage>
        <taxon>Bacteria</taxon>
        <taxon>Thermotogati</taxon>
        <taxon>Deinococcota</taxon>
        <taxon>Deinococci</taxon>
        <taxon>Deinococcales</taxon>
        <taxon>Deinococcaceae</taxon>
        <taxon>Deinococcus</taxon>
    </lineage>
</organism>
<sequence>MCTPGEWQSRVKGMTRIGETTYLKVNAAQVVHIDDRAFEVSGLPEEVFGNEVVINSLMYCVAVLEMGCVGVM</sequence>